<organism evidence="2 3">
    <name type="scientific">Roseobacter cerasinus</name>
    <dbReference type="NCBI Taxonomy" id="2602289"/>
    <lineage>
        <taxon>Bacteria</taxon>
        <taxon>Pseudomonadati</taxon>
        <taxon>Pseudomonadota</taxon>
        <taxon>Alphaproteobacteria</taxon>
        <taxon>Rhodobacterales</taxon>
        <taxon>Roseobacteraceae</taxon>
        <taxon>Roseobacter</taxon>
    </lineage>
</organism>
<evidence type="ECO:0000313" key="2">
    <source>
        <dbReference type="EMBL" id="GFE52035.1"/>
    </source>
</evidence>
<evidence type="ECO:0000313" key="3">
    <source>
        <dbReference type="Proteomes" id="UP000436522"/>
    </source>
</evidence>
<protein>
    <submittedName>
        <fullName evidence="2">Uncharacterized protein</fullName>
    </submittedName>
</protein>
<sequence>MAGSVIGEDSQNAMIGASGTPAASNPAIKGNTVTPQTGVMAPISDAATTVRSVLPSNAPAM</sequence>
<evidence type="ECO:0000256" key="1">
    <source>
        <dbReference type="SAM" id="MobiDB-lite"/>
    </source>
</evidence>
<reference evidence="2 3" key="1">
    <citation type="submission" date="2019-12" db="EMBL/GenBank/DDBJ databases">
        <title>Roseobacter cerasinus sp. nov., isolated from seawater around aquaculture.</title>
        <authorList>
            <person name="Muramatsu S."/>
            <person name="Takabe Y."/>
            <person name="Mori K."/>
            <person name="Takaichi S."/>
            <person name="Hanada S."/>
        </authorList>
    </citation>
    <scope>NUCLEOTIDE SEQUENCE [LARGE SCALE GENOMIC DNA]</scope>
    <source>
        <strain evidence="2 3">AI77</strain>
    </source>
</reference>
<comment type="caution">
    <text evidence="2">The sequence shown here is derived from an EMBL/GenBank/DDBJ whole genome shotgun (WGS) entry which is preliminary data.</text>
</comment>
<gene>
    <name evidence="2" type="ORF">So717_37880</name>
</gene>
<proteinExistence type="predicted"/>
<dbReference type="Proteomes" id="UP000436522">
    <property type="component" value="Unassembled WGS sequence"/>
</dbReference>
<name>A0A640VYL1_9RHOB</name>
<dbReference type="AlphaFoldDB" id="A0A640VYL1"/>
<dbReference type="EMBL" id="BLIV01000009">
    <property type="protein sequence ID" value="GFE52035.1"/>
    <property type="molecule type" value="Genomic_DNA"/>
</dbReference>
<feature type="region of interest" description="Disordered" evidence="1">
    <location>
        <begin position="1"/>
        <end position="33"/>
    </location>
</feature>
<keyword evidence="3" id="KW-1185">Reference proteome</keyword>
<accession>A0A640VYL1</accession>